<protein>
    <submittedName>
        <fullName evidence="10">Peptidase S8</fullName>
    </submittedName>
</protein>
<dbReference type="PROSITE" id="PS00137">
    <property type="entry name" value="SUBTILASE_HIS"/>
    <property type="match status" value="1"/>
</dbReference>
<evidence type="ECO:0000256" key="4">
    <source>
        <dbReference type="ARBA" id="ARBA00022825"/>
    </source>
</evidence>
<evidence type="ECO:0000313" key="11">
    <source>
        <dbReference type="Proteomes" id="UP000324101"/>
    </source>
</evidence>
<dbReference type="InterPro" id="IPR023827">
    <property type="entry name" value="Peptidase_S8_Asp-AS"/>
</dbReference>
<dbReference type="GO" id="GO:0004252">
    <property type="term" value="F:serine-type endopeptidase activity"/>
    <property type="evidence" value="ECO:0007669"/>
    <property type="project" value="UniProtKB-UniRule"/>
</dbReference>
<feature type="active site" description="Charge relay system" evidence="5">
    <location>
        <position position="188"/>
    </location>
</feature>
<keyword evidence="2 5" id="KW-0645">Protease</keyword>
<dbReference type="Gene3D" id="3.30.70.80">
    <property type="entry name" value="Peptidase S8 propeptide/proteinase inhibitor I9"/>
    <property type="match status" value="1"/>
</dbReference>
<dbReference type="PANTHER" id="PTHR43806:SF11">
    <property type="entry name" value="CEREVISIN-RELATED"/>
    <property type="match status" value="1"/>
</dbReference>
<comment type="similarity">
    <text evidence="1 5 6">Belongs to the peptidase S8 family.</text>
</comment>
<evidence type="ECO:0000256" key="7">
    <source>
        <dbReference type="SAM" id="SignalP"/>
    </source>
</evidence>
<dbReference type="Pfam" id="PF05922">
    <property type="entry name" value="Inhibitor_I9"/>
    <property type="match status" value="1"/>
</dbReference>
<feature type="chain" id="PRO_5024968278" evidence="7">
    <location>
        <begin position="23"/>
        <end position="393"/>
    </location>
</feature>
<dbReference type="Gene3D" id="3.40.50.200">
    <property type="entry name" value="Peptidase S8/S53 domain"/>
    <property type="match status" value="1"/>
</dbReference>
<dbReference type="InterPro" id="IPR015500">
    <property type="entry name" value="Peptidase_S8_subtilisin-rel"/>
</dbReference>
<evidence type="ECO:0000259" key="8">
    <source>
        <dbReference type="Pfam" id="PF00082"/>
    </source>
</evidence>
<accession>A0A5P2DM98</accession>
<dbReference type="SUPFAM" id="SSF52743">
    <property type="entry name" value="Subtilisin-like"/>
    <property type="match status" value="1"/>
</dbReference>
<proteinExistence type="inferred from homology"/>
<feature type="signal peptide" evidence="7">
    <location>
        <begin position="1"/>
        <end position="22"/>
    </location>
</feature>
<keyword evidence="4 5" id="KW-0720">Serine protease</keyword>
<evidence type="ECO:0000256" key="6">
    <source>
        <dbReference type="RuleBase" id="RU003355"/>
    </source>
</evidence>
<feature type="active site" description="Charge relay system" evidence="5">
    <location>
        <position position="155"/>
    </location>
</feature>
<dbReference type="InterPro" id="IPR010259">
    <property type="entry name" value="S8pro/Inhibitor_I9"/>
</dbReference>
<evidence type="ECO:0000259" key="9">
    <source>
        <dbReference type="Pfam" id="PF05922"/>
    </source>
</evidence>
<dbReference type="CDD" id="cd04077">
    <property type="entry name" value="Peptidases_S8_PCSK9_ProteinaseK_like"/>
    <property type="match status" value="1"/>
</dbReference>
<evidence type="ECO:0000256" key="2">
    <source>
        <dbReference type="ARBA" id="ARBA00022670"/>
    </source>
</evidence>
<reference evidence="10 11" key="1">
    <citation type="submission" date="2018-05" db="EMBL/GenBank/DDBJ databases">
        <title>Streptomyces venezuelae.</title>
        <authorList>
            <person name="Kim W."/>
            <person name="Lee N."/>
            <person name="Cho B.-K."/>
        </authorList>
    </citation>
    <scope>NUCLEOTIDE SEQUENCE [LARGE SCALE GENOMIC DNA]</scope>
    <source>
        <strain evidence="10 11">ATCC 21018</strain>
    </source>
</reference>
<dbReference type="RefSeq" id="WP_150257989.1">
    <property type="nucleotide sequence ID" value="NZ_CP029189.1"/>
</dbReference>
<dbReference type="Proteomes" id="UP000324101">
    <property type="component" value="Chromosome"/>
</dbReference>
<feature type="domain" description="Peptidase S8/S53" evidence="8">
    <location>
        <begin position="146"/>
        <end position="374"/>
    </location>
</feature>
<sequence>MRLLAPLAAAALLAVTPVGAGAASAEAPEPTPAPLVTSRDAVPGRYLVTVAEGHDPAEVAEALGLEPSFVYTSALNGFAVPLTPLQLTAVRSSPEVKSVEEDAKVRSVPTPSRAGAVRGSAGTWGLDRIDQRALPLDGGFTTAGDGAGVTVYVLDTGIDYAHEEFGGRARSGFDSVGDGRDGADCQGHGTHVAGTVGGRTYGVAKGVSLVSVRVLGCDGSGTWSGVVAGLDWVADNARQPAVLNGSLGGEASDTVNRAATEVADRGVLPVFAAGNSAKDACTVSPASADRVFAVGASNEADEQAFFSNYGPCVSLYAPGQGVVSAQLDGGSVAHDGTSMAAPHVTGVAALYKAAHPGAGPAELGGFLVDASTKDVLKAAGPTGPNRLLFTGGL</sequence>
<dbReference type="Pfam" id="PF00082">
    <property type="entry name" value="Peptidase_S8"/>
    <property type="match status" value="1"/>
</dbReference>
<evidence type="ECO:0000256" key="5">
    <source>
        <dbReference type="PROSITE-ProRule" id="PRU01240"/>
    </source>
</evidence>
<dbReference type="GO" id="GO:0005615">
    <property type="term" value="C:extracellular space"/>
    <property type="evidence" value="ECO:0007669"/>
    <property type="project" value="TreeGrafter"/>
</dbReference>
<dbReference type="InterPro" id="IPR023828">
    <property type="entry name" value="Peptidase_S8_Ser-AS"/>
</dbReference>
<dbReference type="PROSITE" id="PS51892">
    <property type="entry name" value="SUBTILASE"/>
    <property type="match status" value="1"/>
</dbReference>
<evidence type="ECO:0000313" key="10">
    <source>
        <dbReference type="EMBL" id="QES55278.1"/>
    </source>
</evidence>
<dbReference type="EMBL" id="CP029189">
    <property type="protein sequence ID" value="QES55278.1"/>
    <property type="molecule type" value="Genomic_DNA"/>
</dbReference>
<dbReference type="InterPro" id="IPR037045">
    <property type="entry name" value="S8pro/Inhibitor_I9_sf"/>
</dbReference>
<keyword evidence="7" id="KW-0732">Signal</keyword>
<dbReference type="GO" id="GO:0006508">
    <property type="term" value="P:proteolysis"/>
    <property type="evidence" value="ECO:0007669"/>
    <property type="project" value="UniProtKB-KW"/>
</dbReference>
<dbReference type="PANTHER" id="PTHR43806">
    <property type="entry name" value="PEPTIDASE S8"/>
    <property type="match status" value="1"/>
</dbReference>
<dbReference type="InterPro" id="IPR022398">
    <property type="entry name" value="Peptidase_S8_His-AS"/>
</dbReference>
<name>A0A5P2DM98_STRVZ</name>
<feature type="domain" description="Inhibitor I9" evidence="9">
    <location>
        <begin position="70"/>
        <end position="106"/>
    </location>
</feature>
<dbReference type="PRINTS" id="PR00723">
    <property type="entry name" value="SUBTILISIN"/>
</dbReference>
<evidence type="ECO:0000256" key="1">
    <source>
        <dbReference type="ARBA" id="ARBA00011073"/>
    </source>
</evidence>
<evidence type="ECO:0000256" key="3">
    <source>
        <dbReference type="ARBA" id="ARBA00022801"/>
    </source>
</evidence>
<dbReference type="OrthoDB" id="9798386at2"/>
<feature type="active site" description="Charge relay system" evidence="5">
    <location>
        <position position="338"/>
    </location>
</feature>
<dbReference type="AlphaFoldDB" id="A0A5P2DM98"/>
<gene>
    <name evidence="10" type="ORF">DEJ51_14685</name>
</gene>
<organism evidence="10 11">
    <name type="scientific">Streptomyces venezuelae</name>
    <dbReference type="NCBI Taxonomy" id="54571"/>
    <lineage>
        <taxon>Bacteria</taxon>
        <taxon>Bacillati</taxon>
        <taxon>Actinomycetota</taxon>
        <taxon>Actinomycetes</taxon>
        <taxon>Kitasatosporales</taxon>
        <taxon>Streptomycetaceae</taxon>
        <taxon>Streptomyces</taxon>
    </lineage>
</organism>
<dbReference type="SUPFAM" id="SSF54897">
    <property type="entry name" value="Protease propeptides/inhibitors"/>
    <property type="match status" value="1"/>
</dbReference>
<dbReference type="InterPro" id="IPR034193">
    <property type="entry name" value="PCSK9_ProteinaseK-like"/>
</dbReference>
<keyword evidence="3 5" id="KW-0378">Hydrolase</keyword>
<dbReference type="FunFam" id="3.40.50.200:FF:000014">
    <property type="entry name" value="Proteinase K"/>
    <property type="match status" value="1"/>
</dbReference>
<dbReference type="PROSITE" id="PS00136">
    <property type="entry name" value="SUBTILASE_ASP"/>
    <property type="match status" value="1"/>
</dbReference>
<dbReference type="InterPro" id="IPR000209">
    <property type="entry name" value="Peptidase_S8/S53_dom"/>
</dbReference>
<dbReference type="InterPro" id="IPR050131">
    <property type="entry name" value="Peptidase_S8_subtilisin-like"/>
</dbReference>
<dbReference type="InterPro" id="IPR036852">
    <property type="entry name" value="Peptidase_S8/S53_dom_sf"/>
</dbReference>
<dbReference type="PROSITE" id="PS00138">
    <property type="entry name" value="SUBTILASE_SER"/>
    <property type="match status" value="1"/>
</dbReference>